<dbReference type="Pfam" id="PF03899">
    <property type="entry name" value="ATP-synt_I"/>
    <property type="match status" value="1"/>
</dbReference>
<feature type="transmembrane region" description="Helical" evidence="6">
    <location>
        <begin position="69"/>
        <end position="92"/>
    </location>
</feature>
<dbReference type="EMBL" id="CP015518">
    <property type="protein sequence ID" value="APG24717.1"/>
    <property type="molecule type" value="Genomic_DNA"/>
</dbReference>
<evidence type="ECO:0000256" key="6">
    <source>
        <dbReference type="SAM" id="Phobius"/>
    </source>
</evidence>
<feature type="transmembrane region" description="Helical" evidence="6">
    <location>
        <begin position="12"/>
        <end position="30"/>
    </location>
</feature>
<dbReference type="RefSeq" id="WP_072286559.1">
    <property type="nucleotide sequence ID" value="NZ_CP015455.1"/>
</dbReference>
<accession>A0A1L3GFL7</accession>
<comment type="subcellular location">
    <subcellularLocation>
        <location evidence="1">Cell membrane</location>
        <topology evidence="1">Multi-pass membrane protein</topology>
    </subcellularLocation>
</comment>
<sequence length="128" mass="13987">MATGDDHLIRELACRNWIILCVMLAASLWWRSAPIVLGVLGGGLLVIAGFHSLHRSLVRLLLNRGRRSVIVFFCATPFRLLAIALVISVLVGPLGVHPLSLVAGLSVVVINLMLTAVMRVWTCKRENP</sequence>
<dbReference type="AlphaFoldDB" id="A0A1L3GFL7"/>
<dbReference type="KEGG" id="pace:A6070_00450"/>
<keyword evidence="5 6" id="KW-0472">Membrane</keyword>
<feature type="transmembrane region" description="Helical" evidence="6">
    <location>
        <begin position="98"/>
        <end position="121"/>
    </location>
</feature>
<evidence type="ECO:0000256" key="5">
    <source>
        <dbReference type="ARBA" id="ARBA00023136"/>
    </source>
</evidence>
<dbReference type="InterPro" id="IPR005598">
    <property type="entry name" value="ATP_synth_I"/>
</dbReference>
<proteinExistence type="predicted"/>
<keyword evidence="2" id="KW-1003">Cell membrane</keyword>
<keyword evidence="3 6" id="KW-0812">Transmembrane</keyword>
<evidence type="ECO:0000256" key="1">
    <source>
        <dbReference type="ARBA" id="ARBA00004651"/>
    </source>
</evidence>
<evidence type="ECO:0000313" key="7">
    <source>
        <dbReference type="EMBL" id="APG24717.1"/>
    </source>
</evidence>
<keyword evidence="8" id="KW-1185">Reference proteome</keyword>
<dbReference type="OrthoDB" id="5405758at2"/>
<evidence type="ECO:0000256" key="2">
    <source>
        <dbReference type="ARBA" id="ARBA00022475"/>
    </source>
</evidence>
<evidence type="ECO:0008006" key="9">
    <source>
        <dbReference type="Google" id="ProtNLM"/>
    </source>
</evidence>
<name>A0A1L3GFL7_SYNAC</name>
<organism evidence="7 8">
    <name type="scientific">Syntrophotalea acetylenica</name>
    <name type="common">Pelobacter acetylenicus</name>
    <dbReference type="NCBI Taxonomy" id="29542"/>
    <lineage>
        <taxon>Bacteria</taxon>
        <taxon>Pseudomonadati</taxon>
        <taxon>Thermodesulfobacteriota</taxon>
        <taxon>Desulfuromonadia</taxon>
        <taxon>Desulfuromonadales</taxon>
        <taxon>Syntrophotaleaceae</taxon>
        <taxon>Syntrophotalea</taxon>
    </lineage>
</organism>
<protein>
    <recommendedName>
        <fullName evidence="9">ATP synthase I chain</fullName>
    </recommendedName>
</protein>
<evidence type="ECO:0000313" key="8">
    <source>
        <dbReference type="Proteomes" id="UP000182264"/>
    </source>
</evidence>
<evidence type="ECO:0000256" key="3">
    <source>
        <dbReference type="ARBA" id="ARBA00022692"/>
    </source>
</evidence>
<dbReference type="GO" id="GO:0005886">
    <property type="term" value="C:plasma membrane"/>
    <property type="evidence" value="ECO:0007669"/>
    <property type="project" value="UniProtKB-SubCell"/>
</dbReference>
<evidence type="ECO:0000256" key="4">
    <source>
        <dbReference type="ARBA" id="ARBA00022989"/>
    </source>
</evidence>
<feature type="transmembrane region" description="Helical" evidence="6">
    <location>
        <begin position="36"/>
        <end position="57"/>
    </location>
</feature>
<gene>
    <name evidence="7" type="ORF">A7E75_06515</name>
</gene>
<dbReference type="Proteomes" id="UP000182264">
    <property type="component" value="Chromosome"/>
</dbReference>
<dbReference type="STRING" id="29542.A6070_00450"/>
<reference evidence="7 8" key="1">
    <citation type="journal article" date="2017" name="Genome Announc.">
        <title>Complete Genome Sequences of Two Acetylene-Fermenting Pelobacter acetylenicus Strains.</title>
        <authorList>
            <person name="Sutton J.M."/>
            <person name="Baesman S.M."/>
            <person name="Fierst J.L."/>
            <person name="Poret-Peterson A.T."/>
            <person name="Oremland R.S."/>
            <person name="Dunlap D.S."/>
            <person name="Akob D.M."/>
        </authorList>
    </citation>
    <scope>NUCLEOTIDE SEQUENCE [LARGE SCALE GENOMIC DNA]</scope>
    <source>
        <strain evidence="7 8">DSM 3247</strain>
    </source>
</reference>
<keyword evidence="4 6" id="KW-1133">Transmembrane helix</keyword>